<keyword evidence="7 10" id="KW-1133">Transmembrane helix</keyword>
<dbReference type="EMBL" id="JAOPKZ010000004">
    <property type="protein sequence ID" value="MCU5745650.1"/>
    <property type="molecule type" value="Genomic_DNA"/>
</dbReference>
<reference evidence="12 13" key="1">
    <citation type="journal article" date="2023" name="Int. J. Syst. Evol. Microbiol.">
        <title>Streptococcus sciuri sp. nov., Staphylococcus marylandisciuri sp. nov. and Staphylococcus americanisciuri sp. nov., isolated from faeces of eastern grey squirrel (Sciurus carolinensis).</title>
        <authorList>
            <person name="Volokhov D.V."/>
            <person name="Zagorodnyaya T.A."/>
            <person name="Furtak V.A."/>
            <person name="Nattanmai G."/>
            <person name="Randall L."/>
            <person name="Jose S."/>
            <person name="Gao Y."/>
            <person name="Eisenberg T."/>
            <person name="Delmonte P."/>
            <person name="Blom J."/>
            <person name="Mitchell K.K."/>
        </authorList>
    </citation>
    <scope>NUCLEOTIDE SEQUENCE [LARGE SCALE GENOMIC DNA]</scope>
    <source>
        <strain evidence="12 13">SQ8-PEA</strain>
    </source>
</reference>
<dbReference type="Pfam" id="PF00528">
    <property type="entry name" value="BPD_transp_1"/>
    <property type="match status" value="1"/>
</dbReference>
<dbReference type="SUPFAM" id="SSF161098">
    <property type="entry name" value="MetI-like"/>
    <property type="match status" value="1"/>
</dbReference>
<feature type="transmembrane region" description="Helical" evidence="10">
    <location>
        <begin position="12"/>
        <end position="32"/>
    </location>
</feature>
<gene>
    <name evidence="12" type="ORF">N9R04_02795</name>
</gene>
<accession>A0ABT2QNU8</accession>
<comment type="caution">
    <text evidence="12">The sequence shown here is derived from an EMBL/GenBank/DDBJ whole genome shotgun (WGS) entry which is preliminary data.</text>
</comment>
<keyword evidence="6 10" id="KW-0812">Transmembrane</keyword>
<evidence type="ECO:0000256" key="5">
    <source>
        <dbReference type="ARBA" id="ARBA00022596"/>
    </source>
</evidence>
<dbReference type="InterPro" id="IPR000515">
    <property type="entry name" value="MetI-like"/>
</dbReference>
<dbReference type="Proteomes" id="UP001209553">
    <property type="component" value="Unassembled WGS sequence"/>
</dbReference>
<evidence type="ECO:0000256" key="8">
    <source>
        <dbReference type="ARBA" id="ARBA00023112"/>
    </source>
</evidence>
<keyword evidence="13" id="KW-1185">Reference proteome</keyword>
<feature type="transmembrane region" description="Helical" evidence="10">
    <location>
        <begin position="236"/>
        <end position="257"/>
    </location>
</feature>
<evidence type="ECO:0000256" key="9">
    <source>
        <dbReference type="ARBA" id="ARBA00023136"/>
    </source>
</evidence>
<evidence type="ECO:0000256" key="4">
    <source>
        <dbReference type="ARBA" id="ARBA00022475"/>
    </source>
</evidence>
<dbReference type="PANTHER" id="PTHR42929">
    <property type="entry name" value="INNER MEMBRANE ABC TRANSPORTER PERMEASE PROTEIN YDCU-RELATED-RELATED"/>
    <property type="match status" value="1"/>
</dbReference>
<keyword evidence="8" id="KW-0921">Nickel transport</keyword>
<feature type="transmembrane region" description="Helical" evidence="10">
    <location>
        <begin position="194"/>
        <end position="216"/>
    </location>
</feature>
<comment type="subcellular location">
    <subcellularLocation>
        <location evidence="1 10">Cell membrane</location>
        <topology evidence="1 10">Multi-pass membrane protein</topology>
    </subcellularLocation>
</comment>
<dbReference type="RefSeq" id="WP_262855022.1">
    <property type="nucleotide sequence ID" value="NZ_JAOPKZ010000004.1"/>
</dbReference>
<evidence type="ECO:0000256" key="6">
    <source>
        <dbReference type="ARBA" id="ARBA00022692"/>
    </source>
</evidence>
<dbReference type="InterPro" id="IPR035906">
    <property type="entry name" value="MetI-like_sf"/>
</dbReference>
<evidence type="ECO:0000256" key="2">
    <source>
        <dbReference type="ARBA" id="ARBA00007069"/>
    </source>
</evidence>
<evidence type="ECO:0000259" key="11">
    <source>
        <dbReference type="PROSITE" id="PS50928"/>
    </source>
</evidence>
<comment type="similarity">
    <text evidence="2">Belongs to the binding-protein-dependent transport system permease family. CysTW subfamily.</text>
</comment>
<feature type="transmembrane region" description="Helical" evidence="10">
    <location>
        <begin position="60"/>
        <end position="82"/>
    </location>
</feature>
<dbReference type="CDD" id="cd06261">
    <property type="entry name" value="TM_PBP2"/>
    <property type="match status" value="1"/>
</dbReference>
<dbReference type="Gene3D" id="1.10.3720.10">
    <property type="entry name" value="MetI-like"/>
    <property type="match status" value="1"/>
</dbReference>
<evidence type="ECO:0000313" key="13">
    <source>
        <dbReference type="Proteomes" id="UP001209553"/>
    </source>
</evidence>
<evidence type="ECO:0000313" key="12">
    <source>
        <dbReference type="EMBL" id="MCU5745650.1"/>
    </source>
</evidence>
<sequence length="268" mass="30292">MSKVIKLLLLPYILWMAMFIVIPIILLIYFSFTDIHGHFSINNYQQIFSLSYLQMFGESVFFALLITILTLLVSYPAAYFLTYSSYQHILLILLIVPTWLNLLLKTYAFISIFSHDGIINQLMDFFHLPSLNILFTGTAFVIVATYIYIPFMILPIFNSLKDIPVNVIQASKDLGAGTWATVWRVLIPMSKKGIITGIQVTFIPSLSLFMITRLIAGNKVINVGTAIEEQFLVSQNYGLGSSIALTLIIFMIIVLLITQVLSKGSRKE</sequence>
<dbReference type="PROSITE" id="PS50928">
    <property type="entry name" value="ABC_TM1"/>
    <property type="match status" value="1"/>
</dbReference>
<protein>
    <submittedName>
        <fullName evidence="12">ABC transporter permease</fullName>
    </submittedName>
</protein>
<keyword evidence="9 10" id="KW-0472">Membrane</keyword>
<evidence type="ECO:0000256" key="3">
    <source>
        <dbReference type="ARBA" id="ARBA00022448"/>
    </source>
</evidence>
<feature type="transmembrane region" description="Helical" evidence="10">
    <location>
        <begin position="89"/>
        <end position="113"/>
    </location>
</feature>
<evidence type="ECO:0000256" key="10">
    <source>
        <dbReference type="RuleBase" id="RU363032"/>
    </source>
</evidence>
<dbReference type="PANTHER" id="PTHR42929:SF1">
    <property type="entry name" value="INNER MEMBRANE ABC TRANSPORTER PERMEASE PROTEIN YDCU-RELATED"/>
    <property type="match status" value="1"/>
</dbReference>
<keyword evidence="5" id="KW-0533">Nickel</keyword>
<feature type="transmembrane region" description="Helical" evidence="10">
    <location>
        <begin position="133"/>
        <end position="154"/>
    </location>
</feature>
<keyword evidence="8" id="KW-0406">Ion transport</keyword>
<evidence type="ECO:0000256" key="1">
    <source>
        <dbReference type="ARBA" id="ARBA00004651"/>
    </source>
</evidence>
<proteinExistence type="inferred from homology"/>
<organism evidence="12 13">
    <name type="scientific">Staphylococcus marylandisciuri</name>
    <dbReference type="NCBI Taxonomy" id="2981529"/>
    <lineage>
        <taxon>Bacteria</taxon>
        <taxon>Bacillati</taxon>
        <taxon>Bacillota</taxon>
        <taxon>Bacilli</taxon>
        <taxon>Bacillales</taxon>
        <taxon>Staphylococcaceae</taxon>
        <taxon>Staphylococcus</taxon>
    </lineage>
</organism>
<keyword evidence="3 10" id="KW-0813">Transport</keyword>
<evidence type="ECO:0000256" key="7">
    <source>
        <dbReference type="ARBA" id="ARBA00022989"/>
    </source>
</evidence>
<keyword evidence="4" id="KW-1003">Cell membrane</keyword>
<name>A0ABT2QNU8_9STAP</name>
<feature type="domain" description="ABC transmembrane type-1" evidence="11">
    <location>
        <begin position="56"/>
        <end position="258"/>
    </location>
</feature>